<dbReference type="InterPro" id="IPR006668">
    <property type="entry name" value="Mg_transptr_MgtE_intracell_dom"/>
</dbReference>
<evidence type="ECO:0000259" key="4">
    <source>
        <dbReference type="Pfam" id="PF03448"/>
    </source>
</evidence>
<reference evidence="5 8" key="2">
    <citation type="submission" date="2022-05" db="EMBL/GenBank/DDBJ databases">
        <title>Genome Sequencing of Bee-Associated Microbes.</title>
        <authorList>
            <person name="Dunlap C."/>
        </authorList>
    </citation>
    <scope>NUCLEOTIDE SEQUENCE [LARGE SCALE GENOMIC DNA]</scope>
    <source>
        <strain evidence="5 8">NRRL B-04010</strain>
    </source>
</reference>
<feature type="region of interest" description="Disordered" evidence="2">
    <location>
        <begin position="68"/>
        <end position="88"/>
    </location>
</feature>
<dbReference type="EMBL" id="JAMDNP010000043">
    <property type="protein sequence ID" value="MCY9762865.1"/>
    <property type="molecule type" value="Genomic_DNA"/>
</dbReference>
<gene>
    <name evidence="6" type="ORF">HMI46_10030</name>
    <name evidence="5" type="ORF">M5X12_20220</name>
</gene>
<dbReference type="Proteomes" id="UP000552038">
    <property type="component" value="Unassembled WGS sequence"/>
</dbReference>
<keyword evidence="3" id="KW-0472">Membrane</keyword>
<keyword evidence="3" id="KW-1133">Transmembrane helix</keyword>
<evidence type="ECO:0000256" key="1">
    <source>
        <dbReference type="SAM" id="Coils"/>
    </source>
</evidence>
<sequence>MSEIMTEEEKESNYSGFERFLFFVTPIIFAIILIGVLLTLFNANWRNQLVSIASEIPIVNKWVTPDEATKEKAKEEKKEKAKQDDAKAQSDQITELKALLTSKDQDLRVLADKRKTLEGEVAELKHELQTLKSNRQEEQTNQEQSDRQIKDLANIYAKMMPSKAAPILENMATEEIVLVLNAMKQDNRVKVLEKMNPKVAAEASMMLKNIKPSDNLEVRALQARLKKNESTKEAQTGLDRSQLSKTFSSMTPKSGASFLLETAKINPDKALTVLSSVDDATRSKLINAMTDLDKTKTAKLVAKLLPNQ</sequence>
<proteinExistence type="predicted"/>
<dbReference type="EMBL" id="JABFOR010000009">
    <property type="protein sequence ID" value="NOJ70889.1"/>
    <property type="molecule type" value="Genomic_DNA"/>
</dbReference>
<dbReference type="Gene3D" id="1.25.60.10">
    <property type="entry name" value="MgtE N-terminal domain-like"/>
    <property type="match status" value="1"/>
</dbReference>
<evidence type="ECO:0000256" key="2">
    <source>
        <dbReference type="SAM" id="MobiDB-lite"/>
    </source>
</evidence>
<evidence type="ECO:0000313" key="6">
    <source>
        <dbReference type="EMBL" id="NOJ70889.1"/>
    </source>
</evidence>
<keyword evidence="3" id="KW-0812">Transmembrane</keyword>
<feature type="region of interest" description="Disordered" evidence="2">
    <location>
        <begin position="227"/>
        <end position="251"/>
    </location>
</feature>
<feature type="compositionally biased region" description="Polar residues" evidence="2">
    <location>
        <begin position="238"/>
        <end position="251"/>
    </location>
</feature>
<dbReference type="Pfam" id="PF03448">
    <property type="entry name" value="MgtE_N"/>
    <property type="match status" value="1"/>
</dbReference>
<organism evidence="6 7">
    <name type="scientific">Paenibacillus alvei</name>
    <name type="common">Bacillus alvei</name>
    <dbReference type="NCBI Taxonomy" id="44250"/>
    <lineage>
        <taxon>Bacteria</taxon>
        <taxon>Bacillati</taxon>
        <taxon>Bacillota</taxon>
        <taxon>Bacilli</taxon>
        <taxon>Bacillales</taxon>
        <taxon>Paenibacillaceae</taxon>
        <taxon>Paenibacillus</taxon>
    </lineage>
</organism>
<evidence type="ECO:0000313" key="5">
    <source>
        <dbReference type="EMBL" id="MCY9762865.1"/>
    </source>
</evidence>
<dbReference type="GeneID" id="94491486"/>
<dbReference type="AlphaFoldDB" id="A0AAP6ZY91"/>
<keyword evidence="1" id="KW-0175">Coiled coil</keyword>
<accession>A0AAP6ZY91</accession>
<reference evidence="6 7" key="1">
    <citation type="submission" date="2020-05" db="EMBL/GenBank/DDBJ databases">
        <title>Whole genome sequencing and identification of novel metabolites from Paenibacillus alvei strain JR949.</title>
        <authorList>
            <person name="Rajendhran J."/>
            <person name="Sree Pranav P."/>
            <person name="Mahalakshmi B."/>
            <person name="Karthikeyan R."/>
        </authorList>
    </citation>
    <scope>NUCLEOTIDE SEQUENCE [LARGE SCALE GENOMIC DNA]</scope>
    <source>
        <strain evidence="6 7">JR949</strain>
    </source>
</reference>
<evidence type="ECO:0000313" key="8">
    <source>
        <dbReference type="Proteomes" id="UP001527181"/>
    </source>
</evidence>
<feature type="coiled-coil region" evidence="1">
    <location>
        <begin position="107"/>
        <end position="148"/>
    </location>
</feature>
<dbReference type="InterPro" id="IPR038076">
    <property type="entry name" value="MgtE_N_sf"/>
</dbReference>
<evidence type="ECO:0000256" key="3">
    <source>
        <dbReference type="SAM" id="Phobius"/>
    </source>
</evidence>
<protein>
    <submittedName>
        <fullName evidence="6">Primosomal protein</fullName>
    </submittedName>
</protein>
<evidence type="ECO:0000313" key="7">
    <source>
        <dbReference type="Proteomes" id="UP000552038"/>
    </source>
</evidence>
<feature type="domain" description="Magnesium transporter MgtE intracellular" evidence="4">
    <location>
        <begin position="153"/>
        <end position="205"/>
    </location>
</feature>
<dbReference type="SUPFAM" id="SSF158791">
    <property type="entry name" value="MgtE N-terminal domain-like"/>
    <property type="match status" value="1"/>
</dbReference>
<keyword evidence="8" id="KW-1185">Reference proteome</keyword>
<name>A0AAP6ZY91_PAEAL</name>
<dbReference type="RefSeq" id="WP_005550591.1">
    <property type="nucleotide sequence ID" value="NZ_JABFOR010000009.1"/>
</dbReference>
<feature type="transmembrane region" description="Helical" evidence="3">
    <location>
        <begin position="20"/>
        <end position="41"/>
    </location>
</feature>
<dbReference type="Proteomes" id="UP001527181">
    <property type="component" value="Unassembled WGS sequence"/>
</dbReference>
<comment type="caution">
    <text evidence="6">The sequence shown here is derived from an EMBL/GenBank/DDBJ whole genome shotgun (WGS) entry which is preliminary data.</text>
</comment>